<organism evidence="3 4">
    <name type="scientific">Pseudovirgaria hyperparasitica</name>
    <dbReference type="NCBI Taxonomy" id="470096"/>
    <lineage>
        <taxon>Eukaryota</taxon>
        <taxon>Fungi</taxon>
        <taxon>Dikarya</taxon>
        <taxon>Ascomycota</taxon>
        <taxon>Pezizomycotina</taxon>
        <taxon>Dothideomycetes</taxon>
        <taxon>Dothideomycetes incertae sedis</taxon>
        <taxon>Acrospermales</taxon>
        <taxon>Acrospermaceae</taxon>
        <taxon>Pseudovirgaria</taxon>
    </lineage>
</organism>
<feature type="compositionally biased region" description="Low complexity" evidence="1">
    <location>
        <begin position="290"/>
        <end position="307"/>
    </location>
</feature>
<sequence length="355" mass="37810">MFSLSGSLALISLTGSALAATATYAVQMDHDFFAGPQTGIGSWFRADADQDATNGNSWCGYKYSNSDPIIAVSLRRMGGATYNSDPEKWRHITKKYCGLEAKVTDPQTGKSKLMYIGDGFDEKWVKSPSSIDIMIDAFADIHHHPGNNKNDVIRGVKWELTGRINEQWAAPGADWSVKKMDTGSDPSPDSDSGEYKPAPMTFITSKKPASPTPAPSHEYSPGSDNQKAPMGHPPAKQSNSPPAPTHVPSDEYNPGSDAPKAPMGHPHAKPSNAPPVPTHVPSESTPDQYSGKPSPTPTSGAPPTNAGKDTEGAHDNGSNDANEDTSKDSETPGGSYNPGRENSWPYCKDKAGSKQ</sequence>
<dbReference type="AlphaFoldDB" id="A0A6A6VRP4"/>
<evidence type="ECO:0000256" key="2">
    <source>
        <dbReference type="SAM" id="SignalP"/>
    </source>
</evidence>
<name>A0A6A6VRP4_9PEZI</name>
<reference evidence="3" key="1">
    <citation type="journal article" date="2020" name="Stud. Mycol.">
        <title>101 Dothideomycetes genomes: a test case for predicting lifestyles and emergence of pathogens.</title>
        <authorList>
            <person name="Haridas S."/>
            <person name="Albert R."/>
            <person name="Binder M."/>
            <person name="Bloem J."/>
            <person name="Labutti K."/>
            <person name="Salamov A."/>
            <person name="Andreopoulos B."/>
            <person name="Baker S."/>
            <person name="Barry K."/>
            <person name="Bills G."/>
            <person name="Bluhm B."/>
            <person name="Cannon C."/>
            <person name="Castanera R."/>
            <person name="Culley D."/>
            <person name="Daum C."/>
            <person name="Ezra D."/>
            <person name="Gonzalez J."/>
            <person name="Henrissat B."/>
            <person name="Kuo A."/>
            <person name="Liang C."/>
            <person name="Lipzen A."/>
            <person name="Lutzoni F."/>
            <person name="Magnuson J."/>
            <person name="Mondo S."/>
            <person name="Nolan M."/>
            <person name="Ohm R."/>
            <person name="Pangilinan J."/>
            <person name="Park H.-J."/>
            <person name="Ramirez L."/>
            <person name="Alfaro M."/>
            <person name="Sun H."/>
            <person name="Tritt A."/>
            <person name="Yoshinaga Y."/>
            <person name="Zwiers L.-H."/>
            <person name="Turgeon B."/>
            <person name="Goodwin S."/>
            <person name="Spatafora J."/>
            <person name="Crous P."/>
            <person name="Grigoriev I."/>
        </authorList>
    </citation>
    <scope>NUCLEOTIDE SEQUENCE</scope>
    <source>
        <strain evidence="3">CBS 121739</strain>
    </source>
</reference>
<evidence type="ECO:0000256" key="1">
    <source>
        <dbReference type="SAM" id="MobiDB-lite"/>
    </source>
</evidence>
<protein>
    <submittedName>
        <fullName evidence="3">Uncharacterized protein</fullName>
    </submittedName>
</protein>
<feature type="chain" id="PRO_5025599677" evidence="2">
    <location>
        <begin position="20"/>
        <end position="355"/>
    </location>
</feature>
<evidence type="ECO:0000313" key="3">
    <source>
        <dbReference type="EMBL" id="KAF2753272.1"/>
    </source>
</evidence>
<feature type="region of interest" description="Disordered" evidence="1">
    <location>
        <begin position="172"/>
        <end position="355"/>
    </location>
</feature>
<keyword evidence="4" id="KW-1185">Reference proteome</keyword>
<accession>A0A6A6VRP4</accession>
<evidence type="ECO:0000313" key="4">
    <source>
        <dbReference type="Proteomes" id="UP000799437"/>
    </source>
</evidence>
<dbReference type="GeneID" id="54480852"/>
<dbReference type="OrthoDB" id="428177at2759"/>
<keyword evidence="2" id="KW-0732">Signal</keyword>
<feature type="signal peptide" evidence="2">
    <location>
        <begin position="1"/>
        <end position="19"/>
    </location>
</feature>
<dbReference type="Proteomes" id="UP000799437">
    <property type="component" value="Unassembled WGS sequence"/>
</dbReference>
<dbReference type="RefSeq" id="XP_033595723.1">
    <property type="nucleotide sequence ID" value="XM_033739798.1"/>
</dbReference>
<proteinExistence type="predicted"/>
<gene>
    <name evidence="3" type="ORF">EJ05DRAFT_209161</name>
</gene>
<dbReference type="EMBL" id="ML996584">
    <property type="protein sequence ID" value="KAF2753272.1"/>
    <property type="molecule type" value="Genomic_DNA"/>
</dbReference>